<proteinExistence type="inferred from homology"/>
<protein>
    <submittedName>
        <fullName evidence="2">3-oxoacyl-[acyl-carrier protein] reductase</fullName>
    </submittedName>
</protein>
<organism evidence="2 3">
    <name type="scientific">Lutimaribacter pacificus</name>
    <dbReference type="NCBI Taxonomy" id="391948"/>
    <lineage>
        <taxon>Bacteria</taxon>
        <taxon>Pseudomonadati</taxon>
        <taxon>Pseudomonadota</taxon>
        <taxon>Alphaproteobacteria</taxon>
        <taxon>Rhodobacterales</taxon>
        <taxon>Roseobacteraceae</taxon>
        <taxon>Lutimaribacter</taxon>
    </lineage>
</organism>
<evidence type="ECO:0000313" key="3">
    <source>
        <dbReference type="Proteomes" id="UP000324252"/>
    </source>
</evidence>
<dbReference type="GO" id="GO:0016616">
    <property type="term" value="F:oxidoreductase activity, acting on the CH-OH group of donors, NAD or NADP as acceptor"/>
    <property type="evidence" value="ECO:0007669"/>
    <property type="project" value="TreeGrafter"/>
</dbReference>
<dbReference type="Gene3D" id="3.40.50.720">
    <property type="entry name" value="NAD(P)-binding Rossmann-like Domain"/>
    <property type="match status" value="1"/>
</dbReference>
<gene>
    <name evidence="2" type="ORF">SAMN05444142_104360</name>
</gene>
<accession>A0A1H0HNA9</accession>
<keyword evidence="3" id="KW-1185">Reference proteome</keyword>
<comment type="similarity">
    <text evidence="1">Belongs to the short-chain dehydrogenases/reductases (SDR) family.</text>
</comment>
<dbReference type="Pfam" id="PF13561">
    <property type="entry name" value="adh_short_C2"/>
    <property type="match status" value="1"/>
</dbReference>
<dbReference type="RefSeq" id="WP_149788259.1">
    <property type="nucleotide sequence ID" value="NZ_FNIO01000004.1"/>
</dbReference>
<dbReference type="AlphaFoldDB" id="A0A1H0HNA9"/>
<dbReference type="CDD" id="cd05233">
    <property type="entry name" value="SDR_c"/>
    <property type="match status" value="1"/>
</dbReference>
<dbReference type="SUPFAM" id="SSF51735">
    <property type="entry name" value="NAD(P)-binding Rossmann-fold domains"/>
    <property type="match status" value="1"/>
</dbReference>
<dbReference type="Proteomes" id="UP000324252">
    <property type="component" value="Unassembled WGS sequence"/>
</dbReference>
<name>A0A1H0HNA9_9RHOB</name>
<dbReference type="PANTHER" id="PTHR42760">
    <property type="entry name" value="SHORT-CHAIN DEHYDROGENASES/REDUCTASES FAMILY MEMBER"/>
    <property type="match status" value="1"/>
</dbReference>
<dbReference type="InterPro" id="IPR036291">
    <property type="entry name" value="NAD(P)-bd_dom_sf"/>
</dbReference>
<evidence type="ECO:0000256" key="1">
    <source>
        <dbReference type="ARBA" id="ARBA00006484"/>
    </source>
</evidence>
<dbReference type="InterPro" id="IPR002347">
    <property type="entry name" value="SDR_fam"/>
</dbReference>
<dbReference type="OrthoDB" id="9796652at2"/>
<dbReference type="EMBL" id="FQZZ01000004">
    <property type="protein sequence ID" value="SHK33636.1"/>
    <property type="molecule type" value="Genomic_DNA"/>
</dbReference>
<reference evidence="2 3" key="1">
    <citation type="submission" date="2016-11" db="EMBL/GenBank/DDBJ databases">
        <authorList>
            <person name="Varghese N."/>
            <person name="Submissions S."/>
        </authorList>
    </citation>
    <scope>NUCLEOTIDE SEQUENCE [LARGE SCALE GENOMIC DNA]</scope>
    <source>
        <strain evidence="2 3">DSM 29620</strain>
    </source>
</reference>
<evidence type="ECO:0000313" key="2">
    <source>
        <dbReference type="EMBL" id="SHK33636.1"/>
    </source>
</evidence>
<dbReference type="PRINTS" id="PR00081">
    <property type="entry name" value="GDHRDH"/>
</dbReference>
<sequence length="237" mass="24427">MQDIAIITGGTGTIGAAIADLFQQRGLRVVVADLDERPVPEGQSFVQCDVTDPASVADMFTAAKALGKIKTIVLAHGLLLSTPPGSADVGAVSRVIDVNLKGSALVCDAASEHLGDGASILLLSSMSAFMGRVGDAYAYQASKAGIESLTRVYAVAYGPRGIRVNSIAPGFMAQPMKGEGAKLRARQGGSDTAREITPLRRLVTEDELARVAAFLCSDEVPSISGVVLPVDAGLCAN</sequence>